<evidence type="ECO:0000259" key="2">
    <source>
        <dbReference type="PROSITE" id="PS50937"/>
    </source>
</evidence>
<dbReference type="SUPFAM" id="SSF46955">
    <property type="entry name" value="Putative DNA-binding domain"/>
    <property type="match status" value="1"/>
</dbReference>
<dbReference type="Pfam" id="PF13411">
    <property type="entry name" value="MerR_1"/>
    <property type="match status" value="1"/>
</dbReference>
<keyword evidence="4" id="KW-1185">Reference proteome</keyword>
<dbReference type="PANTHER" id="PTHR30204">
    <property type="entry name" value="REDOX-CYCLING DRUG-SENSING TRANSCRIPTIONAL ACTIVATOR SOXR"/>
    <property type="match status" value="1"/>
</dbReference>
<proteinExistence type="predicted"/>
<accession>A0ABY8VNU7</accession>
<dbReference type="Gene3D" id="1.10.1660.10">
    <property type="match status" value="1"/>
</dbReference>
<name>A0ABY8VNU7_9CORY</name>
<dbReference type="PROSITE" id="PS50937">
    <property type="entry name" value="HTH_MERR_2"/>
    <property type="match status" value="1"/>
</dbReference>
<evidence type="ECO:0000313" key="3">
    <source>
        <dbReference type="EMBL" id="WIM70343.1"/>
    </source>
</evidence>
<protein>
    <submittedName>
        <fullName evidence="3">MerR family transcriptional regulator</fullName>
    </submittedName>
</protein>
<dbReference type="PANTHER" id="PTHR30204:SF93">
    <property type="entry name" value="HTH MERR-TYPE DOMAIN-CONTAINING PROTEIN"/>
    <property type="match status" value="1"/>
</dbReference>
<dbReference type="Proteomes" id="UP001238805">
    <property type="component" value="Chromosome"/>
</dbReference>
<gene>
    <name evidence="3" type="ORF">QP029_00245</name>
</gene>
<sequence length="229" mass="24999">MRISNAARAAGCSVRAVRHYHAAGALPEPARTHGGYRDYSLADLADLLRVRALVQAGIPLSAISVPDPSLYDAALARIDARLTALHEQRRHLLALRSGTLGLPADLREMITGIGRDSDYLRLELDSLELMGLCGVAADETWERMRANLADPARRAEYRRAFDLWDRLGSLKSEDPAVDGIIDNLSGLTREGLMSGVWETLRPGNLPVSSRDYETRGAQTRALAEISGQS</sequence>
<dbReference type="InterPro" id="IPR000551">
    <property type="entry name" value="MerR-type_HTH_dom"/>
</dbReference>
<organism evidence="3 4">
    <name type="scientific">Corynebacterium suedekumii</name>
    <dbReference type="NCBI Taxonomy" id="3049801"/>
    <lineage>
        <taxon>Bacteria</taxon>
        <taxon>Bacillati</taxon>
        <taxon>Actinomycetota</taxon>
        <taxon>Actinomycetes</taxon>
        <taxon>Mycobacteriales</taxon>
        <taxon>Corynebacteriaceae</taxon>
        <taxon>Corynebacterium</taxon>
    </lineage>
</organism>
<evidence type="ECO:0000256" key="1">
    <source>
        <dbReference type="ARBA" id="ARBA00023125"/>
    </source>
</evidence>
<reference evidence="3 4" key="1">
    <citation type="submission" date="2023-05" db="EMBL/GenBank/DDBJ databases">
        <title>Corynebacterium suedekumii sp. nov. and Corynebacterium breve sp. nov. isolated from raw cow's milk.</title>
        <authorList>
            <person name="Baer M.K."/>
            <person name="Mehl L."/>
            <person name="Hellmuth R."/>
            <person name="Marke G."/>
            <person name="Lipski A."/>
        </authorList>
    </citation>
    <scope>NUCLEOTIDE SEQUENCE [LARGE SCALE GENOMIC DNA]</scope>
    <source>
        <strain evidence="3 4">LM112</strain>
    </source>
</reference>
<evidence type="ECO:0000313" key="4">
    <source>
        <dbReference type="Proteomes" id="UP001238805"/>
    </source>
</evidence>
<dbReference type="InterPro" id="IPR009061">
    <property type="entry name" value="DNA-bd_dom_put_sf"/>
</dbReference>
<dbReference type="RefSeq" id="WP_284874933.1">
    <property type="nucleotide sequence ID" value="NZ_CP126970.1"/>
</dbReference>
<dbReference type="SMART" id="SM00422">
    <property type="entry name" value="HTH_MERR"/>
    <property type="match status" value="1"/>
</dbReference>
<dbReference type="EMBL" id="CP126970">
    <property type="protein sequence ID" value="WIM70343.1"/>
    <property type="molecule type" value="Genomic_DNA"/>
</dbReference>
<dbReference type="InterPro" id="IPR047057">
    <property type="entry name" value="MerR_fam"/>
</dbReference>
<keyword evidence="1" id="KW-0238">DNA-binding</keyword>
<feature type="domain" description="HTH merR-type" evidence="2">
    <location>
        <begin position="1"/>
        <end position="63"/>
    </location>
</feature>